<dbReference type="PROSITE" id="PS50867">
    <property type="entry name" value="PRE_SET"/>
    <property type="match status" value="1"/>
</dbReference>
<feature type="domain" description="Post-SET" evidence="11">
    <location>
        <begin position="771"/>
        <end position="787"/>
    </location>
</feature>
<keyword evidence="14" id="KW-1185">Reference proteome</keyword>
<feature type="domain" description="YDG" evidence="12">
    <location>
        <begin position="292"/>
        <end position="440"/>
    </location>
</feature>
<dbReference type="GO" id="GO:0032259">
    <property type="term" value="P:methylation"/>
    <property type="evidence" value="ECO:0007669"/>
    <property type="project" value="UniProtKB-KW"/>
</dbReference>
<sequence length="787" mass="89823">MEKPKSLDITEAMVNQNEQQLSPLKAAWETALQRVAEIIALTRQKALKEAQETAGEGVMAKNLNEGVNETNLDKNVSDNGGEGGLDMNSRIIRRKDNNGSELEWEDVGDDVYVLTSKALMVENHTKFNGFGGGVVGSQGTVVVCFDNDDSDGGTSVSDKSGKDCGENWQEPKVLDVDQCEVEKEQDTSTDNFTSGNLVCVEFKERYNDRFKNYQKWDELVNMDIVKRDQPDGYKVREALMKFEEFFKELQNEQKERKAEMGEVQNGKNYPHIEAWKRVKAEGMCISVRKPFGHIPGIEIGDTFQFRSQLVVLGLHHQMMCGIDYVTIGNEKFATCVVDSGRYENEARTCDSFIYSGSGGNPKLVEKATDQKLEKGNLALVNSMEKRYPVRVICKRKTEMSSSYSYDVKHVYEYEGLYVVTRFWQERDENGRLVFKFGLIRLPDQPRPRLAVAKSRKLLPRKENTIMGSKSQNGKLLPWKENTVIGYKSQNGKLLLRKENTIIGSKSQKMLHRKEICIIGDISEGQENRPIRVMNGIDDLRPPPFTYISKTIYPDWCKRVEPIGCNCINGCLDSHQCPCVVRNEGEIPFNETGSIVRSRSVIYECSVNCKCPPSCHNRVSQHGPRFQLEIFKTTEREWGLRSRGYVTSGSFICEYIGELLRDKEAEQRIDEDEYLFDIGDDHEEDAELESLYDSRKHDAFAINAGKFGNVGRFVNHSCSPNMYAQEVLYDHHDKKMPHIMFFSTKNIPPLQELTYNYNYKTDRVCDVNGNIKKKQCFCGSRNCTGRMY</sequence>
<dbReference type="GO" id="GO:0042054">
    <property type="term" value="F:histone methyltransferase activity"/>
    <property type="evidence" value="ECO:0007669"/>
    <property type="project" value="InterPro"/>
</dbReference>
<dbReference type="PROSITE" id="PS51575">
    <property type="entry name" value="SAM_MT43_SUVAR39_2"/>
    <property type="match status" value="1"/>
</dbReference>
<evidence type="ECO:0000256" key="7">
    <source>
        <dbReference type="ARBA" id="ARBA00023242"/>
    </source>
</evidence>
<dbReference type="Pfam" id="PF02182">
    <property type="entry name" value="SAD_SRA"/>
    <property type="match status" value="1"/>
</dbReference>
<dbReference type="Pfam" id="PF00856">
    <property type="entry name" value="SET"/>
    <property type="match status" value="1"/>
</dbReference>
<dbReference type="InterPro" id="IPR051357">
    <property type="entry name" value="H3K9_HMTase_SUVAR3-9"/>
</dbReference>
<dbReference type="InterPro" id="IPR007728">
    <property type="entry name" value="Pre-SET_dom"/>
</dbReference>
<evidence type="ECO:0000259" key="12">
    <source>
        <dbReference type="PROSITE" id="PS51015"/>
    </source>
</evidence>
<reference evidence="13 14" key="1">
    <citation type="journal article" date="2015" name="Proc. Natl. Acad. Sci. U.S.A.">
        <title>The resurrection genome of Boea hygrometrica: A blueprint for survival of dehydration.</title>
        <authorList>
            <person name="Xiao L."/>
            <person name="Yang G."/>
            <person name="Zhang L."/>
            <person name="Yang X."/>
            <person name="Zhao S."/>
            <person name="Ji Z."/>
            <person name="Zhou Q."/>
            <person name="Hu M."/>
            <person name="Wang Y."/>
            <person name="Chen M."/>
            <person name="Xu Y."/>
            <person name="Jin H."/>
            <person name="Xiao X."/>
            <person name="Hu G."/>
            <person name="Bao F."/>
            <person name="Hu Y."/>
            <person name="Wan P."/>
            <person name="Li L."/>
            <person name="Deng X."/>
            <person name="Kuang T."/>
            <person name="Xiang C."/>
            <person name="Zhu J.K."/>
            <person name="Oliver M.J."/>
            <person name="He Y."/>
        </authorList>
    </citation>
    <scope>NUCLEOTIDE SEQUENCE [LARGE SCALE GENOMIC DNA]</scope>
    <source>
        <strain evidence="14">cv. XS01</strain>
    </source>
</reference>
<evidence type="ECO:0000259" key="11">
    <source>
        <dbReference type="PROSITE" id="PS50868"/>
    </source>
</evidence>
<dbReference type="GO" id="GO:0003690">
    <property type="term" value="F:double-stranded DNA binding"/>
    <property type="evidence" value="ECO:0007669"/>
    <property type="project" value="TreeGrafter"/>
</dbReference>
<gene>
    <name evidence="13" type="ORF">F511_37275</name>
</gene>
<evidence type="ECO:0000259" key="9">
    <source>
        <dbReference type="PROSITE" id="PS50280"/>
    </source>
</evidence>
<dbReference type="SUPFAM" id="SSF88697">
    <property type="entry name" value="PUA domain-like"/>
    <property type="match status" value="1"/>
</dbReference>
<evidence type="ECO:0000256" key="5">
    <source>
        <dbReference type="ARBA" id="ARBA00022691"/>
    </source>
</evidence>
<keyword evidence="7 8" id="KW-0539">Nucleus</keyword>
<dbReference type="EMBL" id="KV002027">
    <property type="protein sequence ID" value="KZV38206.1"/>
    <property type="molecule type" value="Genomic_DNA"/>
</dbReference>
<evidence type="ECO:0000313" key="13">
    <source>
        <dbReference type="EMBL" id="KZV38206.1"/>
    </source>
</evidence>
<proteinExistence type="predicted"/>
<comment type="subcellular location">
    <subcellularLocation>
        <location evidence="1">Chromosome</location>
    </subcellularLocation>
    <subcellularLocation>
        <location evidence="8">Nucleus</location>
    </subcellularLocation>
</comment>
<dbReference type="Gene3D" id="2.170.270.10">
    <property type="entry name" value="SET domain"/>
    <property type="match status" value="1"/>
</dbReference>
<dbReference type="AlphaFoldDB" id="A0A2Z7BV94"/>
<dbReference type="InterPro" id="IPR036987">
    <property type="entry name" value="SRA-YDG_sf"/>
</dbReference>
<dbReference type="InterPro" id="IPR025794">
    <property type="entry name" value="H3-K9-MeTrfase_plant"/>
</dbReference>
<evidence type="ECO:0000256" key="4">
    <source>
        <dbReference type="ARBA" id="ARBA00022679"/>
    </source>
</evidence>
<evidence type="ECO:0000256" key="3">
    <source>
        <dbReference type="ARBA" id="ARBA00022603"/>
    </source>
</evidence>
<keyword evidence="3 13" id="KW-0489">Methyltransferase</keyword>
<protein>
    <submittedName>
        <fullName evidence="13">Histone-lysine N-methyltransferase, H3 lysine-9 specific SUVH6-like</fullName>
    </submittedName>
</protein>
<dbReference type="PANTHER" id="PTHR45660">
    <property type="entry name" value="HISTONE-LYSINE N-METHYLTRANSFERASE SETMAR"/>
    <property type="match status" value="1"/>
</dbReference>
<dbReference type="SMART" id="SM00317">
    <property type="entry name" value="SET"/>
    <property type="match status" value="1"/>
</dbReference>
<evidence type="ECO:0000259" key="10">
    <source>
        <dbReference type="PROSITE" id="PS50867"/>
    </source>
</evidence>
<dbReference type="InterPro" id="IPR015947">
    <property type="entry name" value="PUA-like_sf"/>
</dbReference>
<evidence type="ECO:0000256" key="1">
    <source>
        <dbReference type="ARBA" id="ARBA00004286"/>
    </source>
</evidence>
<dbReference type="InterPro" id="IPR003616">
    <property type="entry name" value="Post-SET_dom"/>
</dbReference>
<evidence type="ECO:0000256" key="6">
    <source>
        <dbReference type="ARBA" id="ARBA00022853"/>
    </source>
</evidence>
<dbReference type="InterPro" id="IPR001214">
    <property type="entry name" value="SET_dom"/>
</dbReference>
<name>A0A2Z7BV94_9LAMI</name>
<dbReference type="Pfam" id="PF05033">
    <property type="entry name" value="Pre-SET"/>
    <property type="match status" value="1"/>
</dbReference>
<dbReference type="Proteomes" id="UP000250235">
    <property type="component" value="Unassembled WGS sequence"/>
</dbReference>
<keyword evidence="5" id="KW-0949">S-adenosyl-L-methionine</keyword>
<dbReference type="PANTHER" id="PTHR45660:SF46">
    <property type="entry name" value="HISTONE-LYSINE N-METHYLTRANSFERASE, H3 LYSINE-9 SPECIFIC SUVH6"/>
    <property type="match status" value="1"/>
</dbReference>
<evidence type="ECO:0000313" key="14">
    <source>
        <dbReference type="Proteomes" id="UP000250235"/>
    </source>
</evidence>
<accession>A0A2Z7BV94</accession>
<dbReference type="Gene3D" id="2.30.280.10">
    <property type="entry name" value="SRA-YDG"/>
    <property type="match status" value="1"/>
</dbReference>
<dbReference type="SMART" id="SM00508">
    <property type="entry name" value="PostSET"/>
    <property type="match status" value="1"/>
</dbReference>
<dbReference type="PROSITE" id="PS50280">
    <property type="entry name" value="SET"/>
    <property type="match status" value="1"/>
</dbReference>
<evidence type="ECO:0000256" key="8">
    <source>
        <dbReference type="PROSITE-ProRule" id="PRU00358"/>
    </source>
</evidence>
<dbReference type="GO" id="GO:0005634">
    <property type="term" value="C:nucleus"/>
    <property type="evidence" value="ECO:0007669"/>
    <property type="project" value="UniProtKB-SubCell"/>
</dbReference>
<dbReference type="PROSITE" id="PS50868">
    <property type="entry name" value="POST_SET"/>
    <property type="match status" value="1"/>
</dbReference>
<dbReference type="SMART" id="SM00466">
    <property type="entry name" value="SRA"/>
    <property type="match status" value="1"/>
</dbReference>
<feature type="domain" description="SET" evidence="9">
    <location>
        <begin position="625"/>
        <end position="757"/>
    </location>
</feature>
<dbReference type="GO" id="GO:0005694">
    <property type="term" value="C:chromosome"/>
    <property type="evidence" value="ECO:0007669"/>
    <property type="project" value="UniProtKB-SubCell"/>
</dbReference>
<dbReference type="PROSITE" id="PS51015">
    <property type="entry name" value="YDG"/>
    <property type="match status" value="1"/>
</dbReference>
<evidence type="ECO:0000256" key="2">
    <source>
        <dbReference type="ARBA" id="ARBA00022454"/>
    </source>
</evidence>
<dbReference type="SMART" id="SM00468">
    <property type="entry name" value="PreSET"/>
    <property type="match status" value="1"/>
</dbReference>
<dbReference type="InterPro" id="IPR003105">
    <property type="entry name" value="SRA_YDG"/>
</dbReference>
<dbReference type="InterPro" id="IPR046341">
    <property type="entry name" value="SET_dom_sf"/>
</dbReference>
<organism evidence="13 14">
    <name type="scientific">Dorcoceras hygrometricum</name>
    <dbReference type="NCBI Taxonomy" id="472368"/>
    <lineage>
        <taxon>Eukaryota</taxon>
        <taxon>Viridiplantae</taxon>
        <taxon>Streptophyta</taxon>
        <taxon>Embryophyta</taxon>
        <taxon>Tracheophyta</taxon>
        <taxon>Spermatophyta</taxon>
        <taxon>Magnoliopsida</taxon>
        <taxon>eudicotyledons</taxon>
        <taxon>Gunneridae</taxon>
        <taxon>Pentapetalae</taxon>
        <taxon>asterids</taxon>
        <taxon>lamiids</taxon>
        <taxon>Lamiales</taxon>
        <taxon>Gesneriaceae</taxon>
        <taxon>Didymocarpoideae</taxon>
        <taxon>Trichosporeae</taxon>
        <taxon>Loxocarpinae</taxon>
        <taxon>Dorcoceras</taxon>
    </lineage>
</organism>
<dbReference type="OrthoDB" id="5792673at2759"/>
<keyword evidence="6" id="KW-0156">Chromatin regulator</keyword>
<dbReference type="SUPFAM" id="SSF82199">
    <property type="entry name" value="SET domain"/>
    <property type="match status" value="1"/>
</dbReference>
<dbReference type="GO" id="GO:0008270">
    <property type="term" value="F:zinc ion binding"/>
    <property type="evidence" value="ECO:0007669"/>
    <property type="project" value="InterPro"/>
</dbReference>
<keyword evidence="2" id="KW-0158">Chromosome</keyword>
<keyword evidence="4 13" id="KW-0808">Transferase</keyword>
<feature type="domain" description="Pre-SET" evidence="10">
    <location>
        <begin position="562"/>
        <end position="622"/>
    </location>
</feature>